<dbReference type="GO" id="GO:0005657">
    <property type="term" value="C:replication fork"/>
    <property type="evidence" value="ECO:0007669"/>
    <property type="project" value="TreeGrafter"/>
</dbReference>
<evidence type="ECO:0000313" key="10">
    <source>
        <dbReference type="EMBL" id="KAJ1909544.1"/>
    </source>
</evidence>
<evidence type="ECO:0000256" key="2">
    <source>
        <dbReference type="ARBA" id="ARBA00022741"/>
    </source>
</evidence>
<evidence type="ECO:0000259" key="9">
    <source>
        <dbReference type="PROSITE" id="PS50162"/>
    </source>
</evidence>
<keyword evidence="6" id="KW-0539">Nucleus</keyword>
<dbReference type="Gene3D" id="3.40.50.300">
    <property type="entry name" value="P-loop containing nucleotide triphosphate hydrolases"/>
    <property type="match status" value="1"/>
</dbReference>
<name>A0A9W7ZSP2_9FUNG</name>
<evidence type="ECO:0000256" key="1">
    <source>
        <dbReference type="ARBA" id="ARBA00004123"/>
    </source>
</evidence>
<dbReference type="AlphaFoldDB" id="A0A9W7ZSP2"/>
<evidence type="ECO:0000256" key="5">
    <source>
        <dbReference type="ARBA" id="ARBA00023204"/>
    </source>
</evidence>
<dbReference type="GO" id="GO:0000400">
    <property type="term" value="F:four-way junction DNA binding"/>
    <property type="evidence" value="ECO:0007669"/>
    <property type="project" value="TreeGrafter"/>
</dbReference>
<comment type="subcellular location">
    <subcellularLocation>
        <location evidence="1">Nucleus</location>
    </subcellularLocation>
</comment>
<dbReference type="GO" id="GO:0033063">
    <property type="term" value="C:Rad51B-Rad51C-Rad51D-XRCC2 complex"/>
    <property type="evidence" value="ECO:0007669"/>
    <property type="project" value="TreeGrafter"/>
</dbReference>
<dbReference type="GO" id="GO:0140664">
    <property type="term" value="F:ATP-dependent DNA damage sensor activity"/>
    <property type="evidence" value="ECO:0007669"/>
    <property type="project" value="InterPro"/>
</dbReference>
<evidence type="ECO:0000313" key="11">
    <source>
        <dbReference type="Proteomes" id="UP001150569"/>
    </source>
</evidence>
<keyword evidence="3" id="KW-0227">DNA damage</keyword>
<evidence type="ECO:0000256" key="3">
    <source>
        <dbReference type="ARBA" id="ARBA00022763"/>
    </source>
</evidence>
<evidence type="ECO:0000256" key="7">
    <source>
        <dbReference type="ARBA" id="ARBA00040674"/>
    </source>
</evidence>
<dbReference type="InterPro" id="IPR013632">
    <property type="entry name" value="Rad51_C"/>
</dbReference>
<dbReference type="OrthoDB" id="5957327at2759"/>
<dbReference type="EMBL" id="JANBPT010001184">
    <property type="protein sequence ID" value="KAJ1909544.1"/>
    <property type="molecule type" value="Genomic_DNA"/>
</dbReference>
<keyword evidence="4" id="KW-0067">ATP-binding</keyword>
<reference evidence="10" key="1">
    <citation type="submission" date="2022-07" db="EMBL/GenBank/DDBJ databases">
        <title>Phylogenomic reconstructions and comparative analyses of Kickxellomycotina fungi.</title>
        <authorList>
            <person name="Reynolds N.K."/>
            <person name="Stajich J.E."/>
            <person name="Barry K."/>
            <person name="Grigoriev I.V."/>
            <person name="Crous P."/>
            <person name="Smith M.E."/>
        </authorList>
    </citation>
    <scope>NUCLEOTIDE SEQUENCE</scope>
    <source>
        <strain evidence="10">RSA 861</strain>
    </source>
</reference>
<feature type="compositionally biased region" description="Low complexity" evidence="8">
    <location>
        <begin position="287"/>
        <end position="298"/>
    </location>
</feature>
<comment type="caution">
    <text evidence="10">The sequence shown here is derived from an EMBL/GenBank/DDBJ whole genome shotgun (WGS) entry which is preliminary data.</text>
</comment>
<dbReference type="GO" id="GO:0033065">
    <property type="term" value="C:Rad51C-XRCC3 complex"/>
    <property type="evidence" value="ECO:0007669"/>
    <property type="project" value="TreeGrafter"/>
</dbReference>
<dbReference type="InterPro" id="IPR027417">
    <property type="entry name" value="P-loop_NTPase"/>
</dbReference>
<dbReference type="InterPro" id="IPR020588">
    <property type="entry name" value="RecA_ATP-bd"/>
</dbReference>
<dbReference type="PANTHER" id="PTHR46239:SF1">
    <property type="entry name" value="DNA REPAIR PROTEIN RAD51 HOMOLOG 3"/>
    <property type="match status" value="1"/>
</dbReference>
<keyword evidence="2" id="KW-0547">Nucleotide-binding</keyword>
<dbReference type="PIRSF" id="PIRSF005856">
    <property type="entry name" value="Rad51"/>
    <property type="match status" value="1"/>
</dbReference>
<feature type="region of interest" description="Disordered" evidence="8">
    <location>
        <begin position="278"/>
        <end position="298"/>
    </location>
</feature>
<organism evidence="10 11">
    <name type="scientific">Tieghemiomyces parasiticus</name>
    <dbReference type="NCBI Taxonomy" id="78921"/>
    <lineage>
        <taxon>Eukaryota</taxon>
        <taxon>Fungi</taxon>
        <taxon>Fungi incertae sedis</taxon>
        <taxon>Zoopagomycota</taxon>
        <taxon>Kickxellomycotina</taxon>
        <taxon>Dimargaritomycetes</taxon>
        <taxon>Dimargaritales</taxon>
        <taxon>Dimargaritaceae</taxon>
        <taxon>Tieghemiomyces</taxon>
    </lineage>
</organism>
<dbReference type="InterPro" id="IPR016467">
    <property type="entry name" value="DNA_recomb/repair_RecA-like"/>
</dbReference>
<dbReference type="GO" id="GO:0005524">
    <property type="term" value="F:ATP binding"/>
    <property type="evidence" value="ECO:0007669"/>
    <property type="project" value="UniProtKB-KW"/>
</dbReference>
<dbReference type="GO" id="GO:0007131">
    <property type="term" value="P:reciprocal meiotic recombination"/>
    <property type="evidence" value="ECO:0007669"/>
    <property type="project" value="TreeGrafter"/>
</dbReference>
<accession>A0A9W7ZSP2</accession>
<dbReference type="GO" id="GO:0000707">
    <property type="term" value="P:meiotic DNA recombinase assembly"/>
    <property type="evidence" value="ECO:0007669"/>
    <property type="project" value="TreeGrafter"/>
</dbReference>
<keyword evidence="5" id="KW-0234">DNA repair</keyword>
<dbReference type="PANTHER" id="PTHR46239">
    <property type="entry name" value="DNA REPAIR PROTEIN RAD51 HOMOLOG 3 RAD51C"/>
    <property type="match status" value="1"/>
</dbReference>
<keyword evidence="11" id="KW-1185">Reference proteome</keyword>
<evidence type="ECO:0000256" key="4">
    <source>
        <dbReference type="ARBA" id="ARBA00022840"/>
    </source>
</evidence>
<feature type="domain" description="RecA family profile 1" evidence="9">
    <location>
        <begin position="74"/>
        <end position="271"/>
    </location>
</feature>
<dbReference type="Pfam" id="PF08423">
    <property type="entry name" value="Rad51"/>
    <property type="match status" value="2"/>
</dbReference>
<protein>
    <recommendedName>
        <fullName evidence="7">DNA repair protein RAD51 homolog 3</fullName>
    </recommendedName>
</protein>
<dbReference type="Proteomes" id="UP001150569">
    <property type="component" value="Unassembled WGS sequence"/>
</dbReference>
<dbReference type="CDD" id="cd19492">
    <property type="entry name" value="Rad51C"/>
    <property type="match status" value="1"/>
</dbReference>
<dbReference type="PROSITE" id="PS50162">
    <property type="entry name" value="RECA_2"/>
    <property type="match status" value="1"/>
</dbReference>
<sequence length="351" mass="38212">MSRPIVSLALQPTLRAKLLENGYRTVQDLEGLRPSDLSKELEITIEFAAEILQRVMPVTIESIPASQLLERERQRPRISMGTQALDQLFGGHGLTPGSITEFFGVPGIGKTQLGIQLSINCQAPAAHGGAAVAGRAIYIDTEGSFMARRAQQIASGLRERLTEASEFTTAGAVDPTAVPSVNQLLEGITYFRTYDHIELVALLGQLDTFIQQQHSAAATPYRLIVIDSIAFPFRAGFTDMAQRARQLSTVAQLLSQLARHHELVVVLMNQMTTKMGFGSGGGDLDDTSGSSSHQQQQHLVPALGESWGHVCNHRVALYWEHGVRQARVFKSPSLKNQTATYGVDQSGLVDV</sequence>
<evidence type="ECO:0000256" key="8">
    <source>
        <dbReference type="SAM" id="MobiDB-lite"/>
    </source>
</evidence>
<dbReference type="GO" id="GO:0008821">
    <property type="term" value="F:crossover junction DNA endonuclease activity"/>
    <property type="evidence" value="ECO:0007669"/>
    <property type="project" value="TreeGrafter"/>
</dbReference>
<dbReference type="InterPro" id="IPR052093">
    <property type="entry name" value="HR_Repair_Mediator"/>
</dbReference>
<gene>
    <name evidence="10" type="ORF">IWQ60_011113</name>
</gene>
<proteinExistence type="predicted"/>
<evidence type="ECO:0000256" key="6">
    <source>
        <dbReference type="ARBA" id="ARBA00023242"/>
    </source>
</evidence>
<dbReference type="SUPFAM" id="SSF52540">
    <property type="entry name" value="P-loop containing nucleoside triphosphate hydrolases"/>
    <property type="match status" value="1"/>
</dbReference>